<dbReference type="InterPro" id="IPR050935">
    <property type="entry name" value="Bromo_chromatin_reader"/>
</dbReference>
<feature type="non-terminal residue" evidence="4">
    <location>
        <position position="1"/>
    </location>
</feature>
<dbReference type="AlphaFoldDB" id="A0A1Y2HMB0"/>
<feature type="domain" description="Bromo" evidence="3">
    <location>
        <begin position="15"/>
        <end position="81"/>
    </location>
</feature>
<dbReference type="Gene3D" id="1.20.920.10">
    <property type="entry name" value="Bromodomain-like"/>
    <property type="match status" value="1"/>
</dbReference>
<keyword evidence="5" id="KW-1185">Reference proteome</keyword>
<dbReference type="STRING" id="765915.A0A1Y2HMB0"/>
<dbReference type="GO" id="GO:0005634">
    <property type="term" value="C:nucleus"/>
    <property type="evidence" value="ECO:0007669"/>
    <property type="project" value="TreeGrafter"/>
</dbReference>
<dbReference type="GO" id="GO:0006355">
    <property type="term" value="P:regulation of DNA-templated transcription"/>
    <property type="evidence" value="ECO:0007669"/>
    <property type="project" value="TreeGrafter"/>
</dbReference>
<dbReference type="PROSITE" id="PS50014">
    <property type="entry name" value="BROMODOMAIN_2"/>
    <property type="match status" value="1"/>
</dbReference>
<dbReference type="PANTHER" id="PTHR22880">
    <property type="entry name" value="FALZ-RELATED BROMODOMAIN-CONTAINING PROTEINS"/>
    <property type="match status" value="1"/>
</dbReference>
<evidence type="ECO:0000313" key="4">
    <source>
        <dbReference type="EMBL" id="ORZ34951.1"/>
    </source>
</evidence>
<dbReference type="PANTHER" id="PTHR22880:SF225">
    <property type="entry name" value="BROMODOMAIN-CONTAINING PROTEIN BET-1-RELATED"/>
    <property type="match status" value="1"/>
</dbReference>
<dbReference type="InterPro" id="IPR001487">
    <property type="entry name" value="Bromodomain"/>
</dbReference>
<sequence>NAEQSVLLRAIHHVKLLKCAEPFANPFDWVTCGLPDYPITISQPMDLSSIEGKLFRHEYSSAKEVHVDMELIVDNCKRFFG</sequence>
<evidence type="ECO:0000256" key="1">
    <source>
        <dbReference type="ARBA" id="ARBA00023117"/>
    </source>
</evidence>
<gene>
    <name evidence="4" type="ORF">BCR44DRAFT_1375346</name>
</gene>
<dbReference type="GO" id="GO:0000785">
    <property type="term" value="C:chromatin"/>
    <property type="evidence" value="ECO:0007669"/>
    <property type="project" value="TreeGrafter"/>
</dbReference>
<dbReference type="Proteomes" id="UP000193411">
    <property type="component" value="Unassembled WGS sequence"/>
</dbReference>
<dbReference type="EMBL" id="MCFL01000025">
    <property type="protein sequence ID" value="ORZ34951.1"/>
    <property type="molecule type" value="Genomic_DNA"/>
</dbReference>
<dbReference type="InterPro" id="IPR036427">
    <property type="entry name" value="Bromodomain-like_sf"/>
</dbReference>
<dbReference type="PRINTS" id="PR00503">
    <property type="entry name" value="BROMODOMAIN"/>
</dbReference>
<organism evidence="4 5">
    <name type="scientific">Catenaria anguillulae PL171</name>
    <dbReference type="NCBI Taxonomy" id="765915"/>
    <lineage>
        <taxon>Eukaryota</taxon>
        <taxon>Fungi</taxon>
        <taxon>Fungi incertae sedis</taxon>
        <taxon>Blastocladiomycota</taxon>
        <taxon>Blastocladiomycetes</taxon>
        <taxon>Blastocladiales</taxon>
        <taxon>Catenariaceae</taxon>
        <taxon>Catenaria</taxon>
    </lineage>
</organism>
<dbReference type="OrthoDB" id="784962at2759"/>
<feature type="non-terminal residue" evidence="4">
    <location>
        <position position="81"/>
    </location>
</feature>
<dbReference type="SUPFAM" id="SSF47370">
    <property type="entry name" value="Bromodomain"/>
    <property type="match status" value="1"/>
</dbReference>
<evidence type="ECO:0000256" key="2">
    <source>
        <dbReference type="PROSITE-ProRule" id="PRU00035"/>
    </source>
</evidence>
<dbReference type="GO" id="GO:0006338">
    <property type="term" value="P:chromatin remodeling"/>
    <property type="evidence" value="ECO:0007669"/>
    <property type="project" value="TreeGrafter"/>
</dbReference>
<protein>
    <submittedName>
        <fullName evidence="4">Bromodomain-containing protein</fullName>
    </submittedName>
</protein>
<keyword evidence="1 2" id="KW-0103">Bromodomain</keyword>
<accession>A0A1Y2HMB0</accession>
<name>A0A1Y2HMB0_9FUNG</name>
<evidence type="ECO:0000259" key="3">
    <source>
        <dbReference type="PROSITE" id="PS50014"/>
    </source>
</evidence>
<dbReference type="Pfam" id="PF00439">
    <property type="entry name" value="Bromodomain"/>
    <property type="match status" value="1"/>
</dbReference>
<reference evidence="4 5" key="1">
    <citation type="submission" date="2016-07" db="EMBL/GenBank/DDBJ databases">
        <title>Pervasive Adenine N6-methylation of Active Genes in Fungi.</title>
        <authorList>
            <consortium name="DOE Joint Genome Institute"/>
            <person name="Mondo S.J."/>
            <person name="Dannebaum R.O."/>
            <person name="Kuo R.C."/>
            <person name="Labutti K."/>
            <person name="Haridas S."/>
            <person name="Kuo A."/>
            <person name="Salamov A."/>
            <person name="Ahrendt S.R."/>
            <person name="Lipzen A."/>
            <person name="Sullivan W."/>
            <person name="Andreopoulos W.B."/>
            <person name="Clum A."/>
            <person name="Lindquist E."/>
            <person name="Daum C."/>
            <person name="Ramamoorthy G.K."/>
            <person name="Gryganskyi A."/>
            <person name="Culley D."/>
            <person name="Magnuson J.K."/>
            <person name="James T.Y."/>
            <person name="O'Malley M.A."/>
            <person name="Stajich J.E."/>
            <person name="Spatafora J.W."/>
            <person name="Visel A."/>
            <person name="Grigoriev I.V."/>
        </authorList>
    </citation>
    <scope>NUCLEOTIDE SEQUENCE [LARGE SCALE GENOMIC DNA]</scope>
    <source>
        <strain evidence="4 5">PL171</strain>
    </source>
</reference>
<comment type="caution">
    <text evidence="4">The sequence shown here is derived from an EMBL/GenBank/DDBJ whole genome shotgun (WGS) entry which is preliminary data.</text>
</comment>
<evidence type="ECO:0000313" key="5">
    <source>
        <dbReference type="Proteomes" id="UP000193411"/>
    </source>
</evidence>
<proteinExistence type="predicted"/>